<keyword evidence="2" id="KW-1015">Disulfide bond</keyword>
<protein>
    <recommendedName>
        <fullName evidence="3">C-type lectin domain-containing protein</fullName>
    </recommendedName>
</protein>
<evidence type="ECO:0000313" key="4">
    <source>
        <dbReference type="EMBL" id="KAJ3598109.1"/>
    </source>
</evidence>
<proteinExistence type="predicted"/>
<comment type="caution">
    <text evidence="4">The sequence shown here is derived from an EMBL/GenBank/DDBJ whole genome shotgun (WGS) entry which is preliminary data.</text>
</comment>
<dbReference type="EMBL" id="JANIIK010000109">
    <property type="protein sequence ID" value="KAJ3598109.1"/>
    <property type="molecule type" value="Genomic_DNA"/>
</dbReference>
<gene>
    <name evidence="4" type="ORF">NHX12_001623</name>
</gene>
<dbReference type="PANTHER" id="PTHR46746">
    <property type="entry name" value="KILLER CELL LECTIN-LIKE RECEPTOR SUBFAMILY F MEMBER 2"/>
    <property type="match status" value="1"/>
</dbReference>
<dbReference type="Pfam" id="PF00059">
    <property type="entry name" value="Lectin_C"/>
    <property type="match status" value="1"/>
</dbReference>
<evidence type="ECO:0000256" key="1">
    <source>
        <dbReference type="ARBA" id="ARBA00022734"/>
    </source>
</evidence>
<evidence type="ECO:0000259" key="3">
    <source>
        <dbReference type="PROSITE" id="PS50041"/>
    </source>
</evidence>
<dbReference type="InterPro" id="IPR051379">
    <property type="entry name" value="C-type_Lectin_Receptor_IMM"/>
</dbReference>
<dbReference type="PROSITE" id="PS50041">
    <property type="entry name" value="C_TYPE_LECTIN_2"/>
    <property type="match status" value="1"/>
</dbReference>
<keyword evidence="5" id="KW-1185">Reference proteome</keyword>
<dbReference type="InterPro" id="IPR016186">
    <property type="entry name" value="C-type_lectin-like/link_sf"/>
</dbReference>
<dbReference type="InterPro" id="IPR001304">
    <property type="entry name" value="C-type_lectin-like"/>
</dbReference>
<accession>A0A9Q0E126</accession>
<sequence length="195" mass="22035">MMDEETIETEEKEVIYTSVVFKSTISASKGEETATQNEGNTEVKEVTFLNAVQEPRNPTGGNVCRSCETGWIYNMSSCYLIMNPDDVSQWKTWAEARDHCTGMKADLAVLDGTEEQDIVDRHTYGDTSRSGYWLGLSGQNGTWGWVDGTEVTPYWTLSKKTSSSQCAVAWKREWEPSRCTASNRWICEKKCFMST</sequence>
<name>A0A9Q0E126_9TELE</name>
<reference evidence="4" key="1">
    <citation type="submission" date="2022-07" db="EMBL/GenBank/DDBJ databases">
        <title>Chromosome-level genome of Muraenolepis orangiensis.</title>
        <authorList>
            <person name="Kim J."/>
        </authorList>
    </citation>
    <scope>NUCLEOTIDE SEQUENCE</scope>
    <source>
        <strain evidence="4">KU_S4_2022</strain>
        <tissue evidence="4">Muscle</tissue>
    </source>
</reference>
<evidence type="ECO:0000256" key="2">
    <source>
        <dbReference type="ARBA" id="ARBA00023157"/>
    </source>
</evidence>
<dbReference type="Proteomes" id="UP001148018">
    <property type="component" value="Unassembled WGS sequence"/>
</dbReference>
<dbReference type="AlphaFoldDB" id="A0A9Q0E126"/>
<dbReference type="InterPro" id="IPR016187">
    <property type="entry name" value="CTDL_fold"/>
</dbReference>
<dbReference type="SMART" id="SM00034">
    <property type="entry name" value="CLECT"/>
    <property type="match status" value="1"/>
</dbReference>
<feature type="domain" description="C-type lectin" evidence="3">
    <location>
        <begin position="74"/>
        <end position="188"/>
    </location>
</feature>
<dbReference type="SUPFAM" id="SSF56436">
    <property type="entry name" value="C-type lectin-like"/>
    <property type="match status" value="1"/>
</dbReference>
<keyword evidence="1" id="KW-0430">Lectin</keyword>
<evidence type="ECO:0000313" key="5">
    <source>
        <dbReference type="Proteomes" id="UP001148018"/>
    </source>
</evidence>
<dbReference type="OrthoDB" id="6345871at2759"/>
<dbReference type="GO" id="GO:0030246">
    <property type="term" value="F:carbohydrate binding"/>
    <property type="evidence" value="ECO:0007669"/>
    <property type="project" value="UniProtKB-KW"/>
</dbReference>
<dbReference type="Gene3D" id="3.10.100.10">
    <property type="entry name" value="Mannose-Binding Protein A, subunit A"/>
    <property type="match status" value="1"/>
</dbReference>
<organism evidence="4 5">
    <name type="scientific">Muraenolepis orangiensis</name>
    <name type="common">Patagonian moray cod</name>
    <dbReference type="NCBI Taxonomy" id="630683"/>
    <lineage>
        <taxon>Eukaryota</taxon>
        <taxon>Metazoa</taxon>
        <taxon>Chordata</taxon>
        <taxon>Craniata</taxon>
        <taxon>Vertebrata</taxon>
        <taxon>Euteleostomi</taxon>
        <taxon>Actinopterygii</taxon>
        <taxon>Neopterygii</taxon>
        <taxon>Teleostei</taxon>
        <taxon>Neoteleostei</taxon>
        <taxon>Acanthomorphata</taxon>
        <taxon>Zeiogadaria</taxon>
        <taxon>Gadariae</taxon>
        <taxon>Gadiformes</taxon>
        <taxon>Muraenolepidoidei</taxon>
        <taxon>Muraenolepididae</taxon>
        <taxon>Muraenolepis</taxon>
    </lineage>
</organism>
<dbReference type="PANTHER" id="PTHR46746:SF9">
    <property type="entry name" value="CD209 ANTIGEN-LIKE PROTEIN C-LIKE"/>
    <property type="match status" value="1"/>
</dbReference>